<gene>
    <name evidence="6" type="ORF">H8M03_02510</name>
</gene>
<comment type="similarity">
    <text evidence="2 3">Belongs to the small heat shock protein (HSP20) family.</text>
</comment>
<evidence type="ECO:0000313" key="7">
    <source>
        <dbReference type="Proteomes" id="UP000515861"/>
    </source>
</evidence>
<evidence type="ECO:0000256" key="3">
    <source>
        <dbReference type="RuleBase" id="RU003616"/>
    </source>
</evidence>
<accession>A0A7G9L3P2</accession>
<dbReference type="KEGG" id="ssau:H8M03_02510"/>
<dbReference type="EMBL" id="CP060697">
    <property type="protein sequence ID" value="QNM83241.1"/>
    <property type="molecule type" value="Genomic_DNA"/>
</dbReference>
<evidence type="ECO:0000256" key="4">
    <source>
        <dbReference type="SAM" id="MobiDB-lite"/>
    </source>
</evidence>
<dbReference type="PROSITE" id="PS01031">
    <property type="entry name" value="SHSP"/>
    <property type="match status" value="1"/>
</dbReference>
<dbReference type="InterPro" id="IPR008978">
    <property type="entry name" value="HSP20-like_chaperone"/>
</dbReference>
<keyword evidence="7" id="KW-1185">Reference proteome</keyword>
<protein>
    <submittedName>
        <fullName evidence="6">Hsp20 family protein</fullName>
    </submittedName>
</protein>
<dbReference type="CDD" id="cd06470">
    <property type="entry name" value="ACD_IbpA-B_like"/>
    <property type="match status" value="1"/>
</dbReference>
<evidence type="ECO:0000259" key="5">
    <source>
        <dbReference type="PROSITE" id="PS01031"/>
    </source>
</evidence>
<dbReference type="Pfam" id="PF00011">
    <property type="entry name" value="HSP20"/>
    <property type="match status" value="1"/>
</dbReference>
<keyword evidence="1" id="KW-0346">Stress response</keyword>
<feature type="region of interest" description="Disordered" evidence="4">
    <location>
        <begin position="133"/>
        <end position="165"/>
    </location>
</feature>
<dbReference type="RefSeq" id="WP_187480196.1">
    <property type="nucleotide sequence ID" value="NZ_CP060697.1"/>
</dbReference>
<dbReference type="PANTHER" id="PTHR47062">
    <property type="match status" value="1"/>
</dbReference>
<evidence type="ECO:0000313" key="6">
    <source>
        <dbReference type="EMBL" id="QNM83241.1"/>
    </source>
</evidence>
<sequence length="165" mass="18398">MPSAFDFAPFRRSTVGFDRLFELLENSASGQSQDNYPPFDLVKLGDNEFHISLAVAGFTQDEIDITAHQNQLIVSGQKREDNGATYIHRGIANRSFERRFGLADHITVTGADLRDGLLSIELTREIPEAMKPRKIDIGRGETHQLDAPLGDAERSKKTSKQLQDA</sequence>
<dbReference type="Proteomes" id="UP000515861">
    <property type="component" value="Chromosome"/>
</dbReference>
<proteinExistence type="inferred from homology"/>
<dbReference type="InterPro" id="IPR037913">
    <property type="entry name" value="ACD_IbpA/B"/>
</dbReference>
<name>A0A7G9L3P2_9SPHN</name>
<dbReference type="InterPro" id="IPR002068">
    <property type="entry name" value="A-crystallin/Hsp20_dom"/>
</dbReference>
<feature type="domain" description="SHSP" evidence="5">
    <location>
        <begin position="30"/>
        <end position="140"/>
    </location>
</feature>
<dbReference type="AlphaFoldDB" id="A0A7G9L3P2"/>
<evidence type="ECO:0000256" key="2">
    <source>
        <dbReference type="PROSITE-ProRule" id="PRU00285"/>
    </source>
</evidence>
<organism evidence="6 7">
    <name type="scientific">Sphingomonas sabuli</name>
    <dbReference type="NCBI Taxonomy" id="2764186"/>
    <lineage>
        <taxon>Bacteria</taxon>
        <taxon>Pseudomonadati</taxon>
        <taxon>Pseudomonadota</taxon>
        <taxon>Alphaproteobacteria</taxon>
        <taxon>Sphingomonadales</taxon>
        <taxon>Sphingomonadaceae</taxon>
        <taxon>Sphingomonas</taxon>
    </lineage>
</organism>
<evidence type="ECO:0000256" key="1">
    <source>
        <dbReference type="ARBA" id="ARBA00023016"/>
    </source>
</evidence>
<dbReference type="PANTHER" id="PTHR47062:SF1">
    <property type="entry name" value="SMALL HEAT SHOCK PROTEIN IBPA"/>
    <property type="match status" value="1"/>
</dbReference>
<dbReference type="Gene3D" id="2.60.40.790">
    <property type="match status" value="1"/>
</dbReference>
<feature type="compositionally biased region" description="Basic and acidic residues" evidence="4">
    <location>
        <begin position="133"/>
        <end position="144"/>
    </location>
</feature>
<dbReference type="SUPFAM" id="SSF49764">
    <property type="entry name" value="HSP20-like chaperones"/>
    <property type="match status" value="1"/>
</dbReference>
<reference evidence="6 7" key="1">
    <citation type="submission" date="2020-08" db="EMBL/GenBank/DDBJ databases">
        <title>Sphingomonas sp. sand1-3 16S ribosomal RNA gene Genome sequencing and assembly.</title>
        <authorList>
            <person name="Kang M."/>
        </authorList>
    </citation>
    <scope>NUCLEOTIDE SEQUENCE [LARGE SCALE GENOMIC DNA]</scope>
    <source>
        <strain evidence="7">sand1-3</strain>
    </source>
</reference>